<dbReference type="EMBL" id="OBEL01000002">
    <property type="protein sequence ID" value="SNZ19675.1"/>
    <property type="molecule type" value="Genomic_DNA"/>
</dbReference>
<evidence type="ECO:0000313" key="2">
    <source>
        <dbReference type="Proteomes" id="UP000219439"/>
    </source>
</evidence>
<dbReference type="Gene3D" id="2.60.120.10">
    <property type="entry name" value="Jelly Rolls"/>
    <property type="match status" value="1"/>
</dbReference>
<dbReference type="AlphaFoldDB" id="A0A285PD43"/>
<evidence type="ECO:0008006" key="3">
    <source>
        <dbReference type="Google" id="ProtNLM"/>
    </source>
</evidence>
<dbReference type="SUPFAM" id="SSF51182">
    <property type="entry name" value="RmlC-like cupins"/>
    <property type="match status" value="1"/>
</dbReference>
<sequence length="117" mass="13349">MMRPLSAQEIANADDHIGTELVKETEAMRIWHLRLAPGESLPPHRHARPYFWTVLTDGLARSRRDDGHVLDVRYRVGDTADFPDLGPSNAFVHDLTNIGESELLFVTVEFKNQEKEI</sequence>
<keyword evidence="2" id="KW-1185">Reference proteome</keyword>
<dbReference type="InterPro" id="IPR014710">
    <property type="entry name" value="RmlC-like_jellyroll"/>
</dbReference>
<reference evidence="1 2" key="1">
    <citation type="submission" date="2017-09" db="EMBL/GenBank/DDBJ databases">
        <authorList>
            <person name="Ehlers B."/>
            <person name="Leendertz F.H."/>
        </authorList>
    </citation>
    <scope>NUCLEOTIDE SEQUENCE [LARGE SCALE GENOMIC DNA]</scope>
    <source>
        <strain evidence="1 2">DSM 18289</strain>
    </source>
</reference>
<evidence type="ECO:0000313" key="1">
    <source>
        <dbReference type="EMBL" id="SNZ19675.1"/>
    </source>
</evidence>
<gene>
    <name evidence="1" type="ORF">SAMN06265368_2765</name>
</gene>
<dbReference type="RefSeq" id="WP_097154004.1">
    <property type="nucleotide sequence ID" value="NZ_OBEL01000002.1"/>
</dbReference>
<dbReference type="InterPro" id="IPR011051">
    <property type="entry name" value="RmlC_Cupin_sf"/>
</dbReference>
<accession>A0A285PD43</accession>
<dbReference type="OrthoDB" id="9800684at2"/>
<proteinExistence type="predicted"/>
<organism evidence="1 2">
    <name type="scientific">Cohaesibacter gelatinilyticus</name>
    <dbReference type="NCBI Taxonomy" id="372072"/>
    <lineage>
        <taxon>Bacteria</taxon>
        <taxon>Pseudomonadati</taxon>
        <taxon>Pseudomonadota</taxon>
        <taxon>Alphaproteobacteria</taxon>
        <taxon>Hyphomicrobiales</taxon>
        <taxon>Cohaesibacteraceae</taxon>
    </lineage>
</organism>
<dbReference type="Proteomes" id="UP000219439">
    <property type="component" value="Unassembled WGS sequence"/>
</dbReference>
<protein>
    <recommendedName>
        <fullName evidence="3">Cupin domain-containing protein</fullName>
    </recommendedName>
</protein>
<name>A0A285PD43_9HYPH</name>